<dbReference type="EC" id="3.1.26.5" evidence="7 8"/>
<dbReference type="GO" id="GO:0042781">
    <property type="term" value="F:3'-tRNA processing endoribonuclease activity"/>
    <property type="evidence" value="ECO:0007669"/>
    <property type="project" value="TreeGrafter"/>
</dbReference>
<evidence type="ECO:0000256" key="6">
    <source>
        <dbReference type="ARBA" id="ARBA00022884"/>
    </source>
</evidence>
<dbReference type="GO" id="GO:0030677">
    <property type="term" value="C:ribonuclease P complex"/>
    <property type="evidence" value="ECO:0007669"/>
    <property type="project" value="TreeGrafter"/>
</dbReference>
<dbReference type="InterPro" id="IPR000100">
    <property type="entry name" value="RNase_P"/>
</dbReference>
<comment type="subunit">
    <text evidence="7">Consists of a catalytic RNA component (M1 or rnpB) and a protein subunit.</text>
</comment>
<evidence type="ECO:0000256" key="1">
    <source>
        <dbReference type="ARBA" id="ARBA00002663"/>
    </source>
</evidence>
<organism evidence="9 10">
    <name type="scientific">Vasconcelosia minhoensis LEGE 07310</name>
    <dbReference type="NCBI Taxonomy" id="915328"/>
    <lineage>
        <taxon>Bacteria</taxon>
        <taxon>Bacillati</taxon>
        <taxon>Cyanobacteriota</taxon>
        <taxon>Cyanophyceae</taxon>
        <taxon>Nodosilineales</taxon>
        <taxon>Cymatolegaceae</taxon>
        <taxon>Vasconcelosia</taxon>
        <taxon>Vasconcelosia minhoensis</taxon>
    </lineage>
</organism>
<dbReference type="InterPro" id="IPR014721">
    <property type="entry name" value="Ribsml_uS5_D2-typ_fold_subgr"/>
</dbReference>
<keyword evidence="6 7" id="KW-0694">RNA-binding</keyword>
<dbReference type="InterPro" id="IPR020539">
    <property type="entry name" value="RNase_P_CS"/>
</dbReference>
<evidence type="ECO:0000256" key="2">
    <source>
        <dbReference type="ARBA" id="ARBA00022694"/>
    </source>
</evidence>
<dbReference type="PANTHER" id="PTHR33992">
    <property type="entry name" value="RIBONUCLEASE P PROTEIN COMPONENT"/>
    <property type="match status" value="1"/>
</dbReference>
<dbReference type="GO" id="GO:0001682">
    <property type="term" value="P:tRNA 5'-leader removal"/>
    <property type="evidence" value="ECO:0007669"/>
    <property type="project" value="UniProtKB-UniRule"/>
</dbReference>
<dbReference type="GO" id="GO:0004526">
    <property type="term" value="F:ribonuclease P activity"/>
    <property type="evidence" value="ECO:0007669"/>
    <property type="project" value="UniProtKB-UniRule"/>
</dbReference>
<comment type="caution">
    <text evidence="9">The sequence shown here is derived from an EMBL/GenBank/DDBJ whole genome shotgun (WGS) entry which is preliminary data.</text>
</comment>
<dbReference type="GO" id="GO:0000049">
    <property type="term" value="F:tRNA binding"/>
    <property type="evidence" value="ECO:0007669"/>
    <property type="project" value="UniProtKB-UniRule"/>
</dbReference>
<dbReference type="Gene3D" id="3.30.230.10">
    <property type="match status" value="1"/>
</dbReference>
<keyword evidence="10" id="KW-1185">Reference proteome</keyword>
<dbReference type="NCBIfam" id="TIGR00188">
    <property type="entry name" value="rnpA"/>
    <property type="match status" value="1"/>
</dbReference>
<dbReference type="PROSITE" id="PS00648">
    <property type="entry name" value="RIBONUCLEASE_P"/>
    <property type="match status" value="1"/>
</dbReference>
<evidence type="ECO:0000313" key="10">
    <source>
        <dbReference type="Proteomes" id="UP000636505"/>
    </source>
</evidence>
<dbReference type="HAMAP" id="MF_00227">
    <property type="entry name" value="RNase_P"/>
    <property type="match status" value="1"/>
</dbReference>
<name>A0A8J7AQ84_9CYAN</name>
<evidence type="ECO:0000256" key="7">
    <source>
        <dbReference type="HAMAP-Rule" id="MF_00227"/>
    </source>
</evidence>
<evidence type="ECO:0000256" key="8">
    <source>
        <dbReference type="NCBIfam" id="TIGR00188"/>
    </source>
</evidence>
<dbReference type="RefSeq" id="WP_193908639.1">
    <property type="nucleotide sequence ID" value="NZ_JADEXG010000036.1"/>
</dbReference>
<keyword evidence="3 7" id="KW-0540">Nuclease</keyword>
<accession>A0A8J7AQ84</accession>
<evidence type="ECO:0000256" key="4">
    <source>
        <dbReference type="ARBA" id="ARBA00022759"/>
    </source>
</evidence>
<dbReference type="PANTHER" id="PTHR33992:SF1">
    <property type="entry name" value="RIBONUCLEASE P PROTEIN COMPONENT"/>
    <property type="match status" value="1"/>
</dbReference>
<sequence>MALPSQHRLRASRDFSRVYRLGLRASSRYLSLRAFRPSAADVSRQLTVLESPPETALGISISRKVSKRAVVRNRVKRQIRAALRALLPQIQPGWQVVIGVRPAATECEYADFLRELDYLLTKLGVIDGNS</sequence>
<dbReference type="AlphaFoldDB" id="A0A8J7AQ84"/>
<keyword evidence="4 7" id="KW-0255">Endonuclease</keyword>
<keyword evidence="5 7" id="KW-0378">Hydrolase</keyword>
<evidence type="ECO:0000256" key="5">
    <source>
        <dbReference type="ARBA" id="ARBA00022801"/>
    </source>
</evidence>
<gene>
    <name evidence="7" type="primary">rnpA</name>
    <name evidence="9" type="ORF">IQ241_15200</name>
</gene>
<comment type="similarity">
    <text evidence="7">Belongs to the RnpA family.</text>
</comment>
<evidence type="ECO:0000256" key="3">
    <source>
        <dbReference type="ARBA" id="ARBA00022722"/>
    </source>
</evidence>
<dbReference type="Pfam" id="PF00825">
    <property type="entry name" value="Ribonuclease_P"/>
    <property type="match status" value="1"/>
</dbReference>
<keyword evidence="2 7" id="KW-0819">tRNA processing</keyword>
<proteinExistence type="inferred from homology"/>
<dbReference type="EMBL" id="JADEXG010000036">
    <property type="protein sequence ID" value="MBE9078624.1"/>
    <property type="molecule type" value="Genomic_DNA"/>
</dbReference>
<reference evidence="9" key="1">
    <citation type="submission" date="2020-10" db="EMBL/GenBank/DDBJ databases">
        <authorList>
            <person name="Castelo-Branco R."/>
            <person name="Eusebio N."/>
            <person name="Adriana R."/>
            <person name="Vieira A."/>
            <person name="Brugerolle De Fraissinette N."/>
            <person name="Rezende De Castro R."/>
            <person name="Schneider M.P."/>
            <person name="Vasconcelos V."/>
            <person name="Leao P.N."/>
        </authorList>
    </citation>
    <scope>NUCLEOTIDE SEQUENCE</scope>
    <source>
        <strain evidence="9">LEGE 07310</strain>
    </source>
</reference>
<dbReference type="InterPro" id="IPR020568">
    <property type="entry name" value="Ribosomal_Su5_D2-typ_SF"/>
</dbReference>
<dbReference type="Proteomes" id="UP000636505">
    <property type="component" value="Unassembled WGS sequence"/>
</dbReference>
<comment type="catalytic activity">
    <reaction evidence="7">
        <text>Endonucleolytic cleavage of RNA, removing 5'-extranucleotides from tRNA precursor.</text>
        <dbReference type="EC" id="3.1.26.5"/>
    </reaction>
</comment>
<evidence type="ECO:0000313" key="9">
    <source>
        <dbReference type="EMBL" id="MBE9078624.1"/>
    </source>
</evidence>
<dbReference type="SUPFAM" id="SSF54211">
    <property type="entry name" value="Ribosomal protein S5 domain 2-like"/>
    <property type="match status" value="1"/>
</dbReference>
<protein>
    <recommendedName>
        <fullName evidence="7 8">Ribonuclease P protein component</fullName>
        <shortName evidence="7">RNase P protein</shortName>
        <shortName evidence="7">RNaseP protein</shortName>
        <ecNumber evidence="7 8">3.1.26.5</ecNumber>
    </recommendedName>
    <alternativeName>
        <fullName evidence="7">Protein C5</fullName>
    </alternativeName>
</protein>
<comment type="function">
    <text evidence="1 7">RNaseP catalyzes the removal of the 5'-leader sequence from pre-tRNA to produce the mature 5'-terminus. It can also cleave other RNA substrates such as 4.5S RNA. The protein component plays an auxiliary but essential role in vivo by binding to the 5'-leader sequence and broadening the substrate specificity of the ribozyme.</text>
</comment>